<gene>
    <name evidence="2" type="ORF">GIS00_12570</name>
</gene>
<dbReference type="PANTHER" id="PTHR21340">
    <property type="entry name" value="DIADENOSINE 5,5-P1,P4-TETRAPHOSPHATE PYROPHOSPHOHYDROLASE MUTT"/>
    <property type="match status" value="1"/>
</dbReference>
<dbReference type="EMBL" id="WLYK01000005">
    <property type="protein sequence ID" value="MTD14774.1"/>
    <property type="molecule type" value="Genomic_DNA"/>
</dbReference>
<reference evidence="2 3" key="1">
    <citation type="submission" date="2019-11" db="EMBL/GenBank/DDBJ databases">
        <authorList>
            <person name="Jiang L.-Q."/>
        </authorList>
    </citation>
    <scope>NUCLEOTIDE SEQUENCE [LARGE SCALE GENOMIC DNA]</scope>
    <source>
        <strain evidence="2 3">YIM 132087</strain>
    </source>
</reference>
<dbReference type="InterPro" id="IPR051325">
    <property type="entry name" value="Nudix_hydrolase_domain"/>
</dbReference>
<evidence type="ECO:0000313" key="3">
    <source>
        <dbReference type="Proteomes" id="UP000460221"/>
    </source>
</evidence>
<name>A0A7K1FPL8_9ACTN</name>
<proteinExistence type="predicted"/>
<dbReference type="Gene3D" id="3.90.79.10">
    <property type="entry name" value="Nucleoside Triphosphate Pyrophosphohydrolase"/>
    <property type="match status" value="1"/>
</dbReference>
<dbReference type="Pfam" id="PF00293">
    <property type="entry name" value="NUDIX"/>
    <property type="match status" value="1"/>
</dbReference>
<dbReference type="GO" id="GO:0006754">
    <property type="term" value="P:ATP biosynthetic process"/>
    <property type="evidence" value="ECO:0007669"/>
    <property type="project" value="TreeGrafter"/>
</dbReference>
<dbReference type="Proteomes" id="UP000460221">
    <property type="component" value="Unassembled WGS sequence"/>
</dbReference>
<dbReference type="PANTHER" id="PTHR21340:SF7">
    <property type="entry name" value="NUDIX HYDROLASE DOMAIN-CONTAINING PROTEIN"/>
    <property type="match status" value="1"/>
</dbReference>
<accession>A0A7K1FPL8</accession>
<dbReference type="PROSITE" id="PS51462">
    <property type="entry name" value="NUDIX"/>
    <property type="match status" value="1"/>
</dbReference>
<keyword evidence="3" id="KW-1185">Reference proteome</keyword>
<dbReference type="SUPFAM" id="SSF55811">
    <property type="entry name" value="Nudix"/>
    <property type="match status" value="1"/>
</dbReference>
<protein>
    <submittedName>
        <fullName evidence="2">NUDIX domain-containing protein</fullName>
    </submittedName>
</protein>
<dbReference type="RefSeq" id="WP_154768794.1">
    <property type="nucleotide sequence ID" value="NZ_WLYK01000005.1"/>
</dbReference>
<comment type="caution">
    <text evidence="2">The sequence shown here is derived from an EMBL/GenBank/DDBJ whole genome shotgun (WGS) entry which is preliminary data.</text>
</comment>
<feature type="domain" description="Nudix hydrolase" evidence="1">
    <location>
        <begin position="1"/>
        <end position="151"/>
    </location>
</feature>
<dbReference type="GO" id="GO:0006167">
    <property type="term" value="P:AMP biosynthetic process"/>
    <property type="evidence" value="ECO:0007669"/>
    <property type="project" value="TreeGrafter"/>
</dbReference>
<dbReference type="GO" id="GO:0004081">
    <property type="term" value="F:bis(5'-nucleosyl)-tetraphosphatase (asymmetrical) activity"/>
    <property type="evidence" value="ECO:0007669"/>
    <property type="project" value="TreeGrafter"/>
</dbReference>
<dbReference type="AlphaFoldDB" id="A0A7K1FPL8"/>
<dbReference type="CDD" id="cd04662">
    <property type="entry name" value="NUDIX_Hydrolase"/>
    <property type="match status" value="1"/>
</dbReference>
<evidence type="ECO:0000259" key="1">
    <source>
        <dbReference type="PROSITE" id="PS51462"/>
    </source>
</evidence>
<sequence length="156" mass="16879">MRTSAGLLLFRRGAGKVEVLLAHPGGPFWARKDDGAWSVPKGEFVPGEEEPHAAALREFAEETGSLPDGVGPDLDLGSVRQSSAKTVLCWAREADLDPATVVSNEIELEWPPRSGRTIRVPEVDRAEWFDLDAAAVKILAGQRPFLERLAALLGTP</sequence>
<dbReference type="InterPro" id="IPR000086">
    <property type="entry name" value="NUDIX_hydrolase_dom"/>
</dbReference>
<dbReference type="InterPro" id="IPR015797">
    <property type="entry name" value="NUDIX_hydrolase-like_dom_sf"/>
</dbReference>
<organism evidence="2 3">
    <name type="scientific">Nakamurella alba</name>
    <dbReference type="NCBI Taxonomy" id="2665158"/>
    <lineage>
        <taxon>Bacteria</taxon>
        <taxon>Bacillati</taxon>
        <taxon>Actinomycetota</taxon>
        <taxon>Actinomycetes</taxon>
        <taxon>Nakamurellales</taxon>
        <taxon>Nakamurellaceae</taxon>
        <taxon>Nakamurella</taxon>
    </lineage>
</organism>
<evidence type="ECO:0000313" key="2">
    <source>
        <dbReference type="EMBL" id="MTD14774.1"/>
    </source>
</evidence>